<protein>
    <recommendedName>
        <fullName evidence="3">Delta-60 repeat domain-containing protein</fullName>
    </recommendedName>
</protein>
<dbReference type="KEGG" id="xbc:ELE36_02980"/>
<dbReference type="InterPro" id="IPR013431">
    <property type="entry name" value="Delta_60_rpt"/>
</dbReference>
<evidence type="ECO:0000313" key="2">
    <source>
        <dbReference type="Proteomes" id="UP000291562"/>
    </source>
</evidence>
<gene>
    <name evidence="1" type="ORF">ELE36_02980</name>
</gene>
<dbReference type="AlphaFoldDB" id="A0A411HG02"/>
<dbReference type="Gene3D" id="2.80.10.50">
    <property type="match status" value="2"/>
</dbReference>
<dbReference type="NCBIfam" id="TIGR02608">
    <property type="entry name" value="delta_60_rpt"/>
    <property type="match status" value="2"/>
</dbReference>
<dbReference type="OrthoDB" id="9805017at2"/>
<proteinExistence type="predicted"/>
<dbReference type="Pfam" id="PF17164">
    <property type="entry name" value="DUF5122"/>
    <property type="match status" value="2"/>
</dbReference>
<dbReference type="Proteomes" id="UP000291562">
    <property type="component" value="Chromosome"/>
</dbReference>
<reference evidence="1 2" key="1">
    <citation type="submission" date="2019-01" db="EMBL/GenBank/DDBJ databases">
        <title>Pseudolysobacter antarctica gen. nov., sp. nov., isolated from Fildes Peninsula, Antarctica.</title>
        <authorList>
            <person name="Wei Z."/>
            <person name="Peng F."/>
        </authorList>
    </citation>
    <scope>NUCLEOTIDE SEQUENCE [LARGE SCALE GENOMIC DNA]</scope>
    <source>
        <strain evidence="1 2">AQ6-296</strain>
    </source>
</reference>
<evidence type="ECO:0000313" key="1">
    <source>
        <dbReference type="EMBL" id="QBB69422.1"/>
    </source>
</evidence>
<sequence length="552" mass="57067">MSGSITIAPERQRHPPMIECLQCTPCNVYPRTSSRYWLRIREHVMQTSQNRTDRNSGGSRRHRWLAILALAGCLTNVAACAQNYDGKPDPAFGIPGLGWSNYAYAGASFATAVARQNDGKILAAGTTTLASGHTVVIVMRLNTSGFLDTSFGAGTGSLPGIGTYFFSSADFAVPTDESASAIALQSDGKIVVAGTFTASTGGTGGLLFRLLANGAVDASFGSDGGAQFLDCDSQSSLAAIAILPDNRILTAGTGQKYVSGTSADFCAVLHDANGHPLMQKFVDFSDGTVGVKDNASAIAVAGNRVVVAGSAQGRPQHLGGSNDTNFAVAAFILPNLDLDAGFGPNPTTQPGLAIVPFDGQFPGGESADACRAVAIGVDGGIVLGGEAYVTTASGTVSYWAVAKLYSNGIINAGFGGAPVPGEKIGIYQSVGAYNGISSLVLQQNSIANNSEDHFRENIIFGGNAYSFFQGNAPADFGIHRMLFNGDPDSAFGSAGNVIFSPGSEPGNGSPQYVTALLLDGNRPLAVGVNYTASNVDFLFLRLQNDKLFGDGF</sequence>
<dbReference type="EMBL" id="CP035704">
    <property type="protein sequence ID" value="QBB69422.1"/>
    <property type="molecule type" value="Genomic_DNA"/>
</dbReference>
<accession>A0A411HG02</accession>
<organism evidence="1 2">
    <name type="scientific">Pseudolysobacter antarcticus</name>
    <dbReference type="NCBI Taxonomy" id="2511995"/>
    <lineage>
        <taxon>Bacteria</taxon>
        <taxon>Pseudomonadati</taxon>
        <taxon>Pseudomonadota</taxon>
        <taxon>Gammaproteobacteria</taxon>
        <taxon>Lysobacterales</taxon>
        <taxon>Rhodanobacteraceae</taxon>
        <taxon>Pseudolysobacter</taxon>
    </lineage>
</organism>
<evidence type="ECO:0008006" key="3">
    <source>
        <dbReference type="Google" id="ProtNLM"/>
    </source>
</evidence>
<keyword evidence="2" id="KW-1185">Reference proteome</keyword>
<name>A0A411HG02_9GAMM</name>